<dbReference type="EMBL" id="CP066075">
    <property type="protein sequence ID" value="QQC63172.1"/>
    <property type="molecule type" value="Genomic_DNA"/>
</dbReference>
<name>A0A7T4N0W1_9BURK</name>
<dbReference type="RefSeq" id="WP_042326984.1">
    <property type="nucleotide sequence ID" value="NZ_CP066075.1"/>
</dbReference>
<organism evidence="1 2">
    <name type="scientific">Paraburkholderia ginsengisoli</name>
    <dbReference type="NCBI Taxonomy" id="311231"/>
    <lineage>
        <taxon>Bacteria</taxon>
        <taxon>Pseudomonadati</taxon>
        <taxon>Pseudomonadota</taxon>
        <taxon>Betaproteobacteria</taxon>
        <taxon>Burkholderiales</taxon>
        <taxon>Burkholderiaceae</taxon>
        <taxon>Paraburkholderia</taxon>
    </lineage>
</organism>
<accession>A0A7T4N0W1</accession>
<reference evidence="1 2" key="1">
    <citation type="submission" date="2020-12" db="EMBL/GenBank/DDBJ databases">
        <title>FDA dAtabase for Regulatory Grade micrObial Sequences (FDA-ARGOS): Supporting development and validation of Infectious Disease Dx tests.</title>
        <authorList>
            <person name="Nelson B."/>
            <person name="Plummer A."/>
            <person name="Tallon L."/>
            <person name="Sadzewicz L."/>
            <person name="Zhao X."/>
            <person name="Boylan J."/>
            <person name="Ott S."/>
            <person name="Bowen H."/>
            <person name="Vavikolanu K."/>
            <person name="Mehta A."/>
            <person name="Aluvathingal J."/>
            <person name="Nadendla S."/>
            <person name="Myers T."/>
            <person name="Yan Y."/>
            <person name="Sichtig H."/>
        </authorList>
    </citation>
    <scope>NUCLEOTIDE SEQUENCE [LARGE SCALE GENOMIC DNA]</scope>
    <source>
        <strain evidence="1 2">FDAARGOS_1049</strain>
    </source>
</reference>
<proteinExistence type="predicted"/>
<sequence length="146" mass="16392">MAFLEFNVRPSSVLPDHRPLFKITQLLLVLLLASRGRKSSLVRLQLFNWVLKDDARREKLIRAAKSQEIDFPAWGLDPTVQTAMTLAAADGLIDATAKTVVLTDKGSSFCQRALDEQLYDDDAAFLRGLKTSITEKMVDSIVEKWV</sequence>
<gene>
    <name evidence="1" type="ORF">I6I06_12750</name>
</gene>
<evidence type="ECO:0000313" key="2">
    <source>
        <dbReference type="Proteomes" id="UP000595610"/>
    </source>
</evidence>
<dbReference type="KEGG" id="pgis:I6I06_12750"/>
<protein>
    <submittedName>
        <fullName evidence="1">Uncharacterized protein</fullName>
    </submittedName>
</protein>
<evidence type="ECO:0000313" key="1">
    <source>
        <dbReference type="EMBL" id="QQC63172.1"/>
    </source>
</evidence>
<dbReference type="AlphaFoldDB" id="A0A7T4N0W1"/>
<keyword evidence="2" id="KW-1185">Reference proteome</keyword>
<dbReference type="Proteomes" id="UP000595610">
    <property type="component" value="Chromosome 1"/>
</dbReference>